<dbReference type="RefSeq" id="XP_046113905.1">
    <property type="nucleotide sequence ID" value="XM_046266704.1"/>
</dbReference>
<organism evidence="2 3">
    <name type="scientific">Emericellopsis atlantica</name>
    <dbReference type="NCBI Taxonomy" id="2614577"/>
    <lineage>
        <taxon>Eukaryota</taxon>
        <taxon>Fungi</taxon>
        <taxon>Dikarya</taxon>
        <taxon>Ascomycota</taxon>
        <taxon>Pezizomycotina</taxon>
        <taxon>Sordariomycetes</taxon>
        <taxon>Hypocreomycetidae</taxon>
        <taxon>Hypocreales</taxon>
        <taxon>Bionectriaceae</taxon>
        <taxon>Emericellopsis</taxon>
    </lineage>
</organism>
<gene>
    <name evidence="2" type="ORF">F5Z01DRAFT_731324</name>
</gene>
<reference evidence="2" key="1">
    <citation type="journal article" date="2021" name="IMA Fungus">
        <title>Genomic characterization of three marine fungi, including Emericellopsis atlantica sp. nov. with signatures of a generalist lifestyle and marine biomass degradation.</title>
        <authorList>
            <person name="Hagestad O.C."/>
            <person name="Hou L."/>
            <person name="Andersen J.H."/>
            <person name="Hansen E.H."/>
            <person name="Altermark B."/>
            <person name="Li C."/>
            <person name="Kuhnert E."/>
            <person name="Cox R.J."/>
            <person name="Crous P.W."/>
            <person name="Spatafora J.W."/>
            <person name="Lail K."/>
            <person name="Amirebrahimi M."/>
            <person name="Lipzen A."/>
            <person name="Pangilinan J."/>
            <person name="Andreopoulos W."/>
            <person name="Hayes R.D."/>
            <person name="Ng V."/>
            <person name="Grigoriev I.V."/>
            <person name="Jackson S.A."/>
            <person name="Sutton T.D.S."/>
            <person name="Dobson A.D.W."/>
            <person name="Rama T."/>
        </authorList>
    </citation>
    <scope>NUCLEOTIDE SEQUENCE</scope>
    <source>
        <strain evidence="2">TS7</strain>
    </source>
</reference>
<evidence type="ECO:0000313" key="3">
    <source>
        <dbReference type="Proteomes" id="UP000887229"/>
    </source>
</evidence>
<comment type="caution">
    <text evidence="2">The sequence shown here is derived from an EMBL/GenBank/DDBJ whole genome shotgun (WGS) entry which is preliminary data.</text>
</comment>
<feature type="region of interest" description="Disordered" evidence="1">
    <location>
        <begin position="276"/>
        <end position="305"/>
    </location>
</feature>
<name>A0A9P7ZDZ7_9HYPO</name>
<dbReference type="OrthoDB" id="5131365at2759"/>
<feature type="compositionally biased region" description="Polar residues" evidence="1">
    <location>
        <begin position="1"/>
        <end position="10"/>
    </location>
</feature>
<keyword evidence="3" id="KW-1185">Reference proteome</keyword>
<accession>A0A9P7ZDZ7</accession>
<proteinExistence type="predicted"/>
<sequence>MDADSSVNDWTSDEASESPPSDFPDDDDQSRRVALTRKSQLRPAGLGLAFVPYADWRPTLPYNEQPPECIRYNVEWKLSVNNRQRSGESEPGVVISPQRFWKHVLRSKKPPPKPWGSTETKIVLSVTDRKTGSITKRFPELKVDWSYVAKQLQDWSHFLRDGKKLSAQVVFYYEECGKTAPAARGATATQLAETNARNDAEVAVLGRPDSWREVIALVRCPGPPCDKGPYCWQDGQRHYKLLGHHLKILVDEAQKGHSMRTHDDIPERVRQELYAEEQQQGERKRKRQCRDSGSRSASPPVIHIHNIPSDADATRYGTEIPSTPEMVFSTSPTFDFQALRDDTVKAYVAWQRSKIGCQEQEGHFNQVQELTLDHGLDLDLDMVYTNRGRYYRFYKEYGVLEGVAWRFVCDIKCFMTLHNTAETIANLLRTDAWQ</sequence>
<protein>
    <submittedName>
        <fullName evidence="2">Uncharacterized protein</fullName>
    </submittedName>
</protein>
<feature type="region of interest" description="Disordered" evidence="1">
    <location>
        <begin position="1"/>
        <end position="31"/>
    </location>
</feature>
<evidence type="ECO:0000313" key="2">
    <source>
        <dbReference type="EMBL" id="KAG9249981.1"/>
    </source>
</evidence>
<dbReference type="Proteomes" id="UP000887229">
    <property type="component" value="Unassembled WGS sequence"/>
</dbReference>
<dbReference type="GeneID" id="70297607"/>
<evidence type="ECO:0000256" key="1">
    <source>
        <dbReference type="SAM" id="MobiDB-lite"/>
    </source>
</evidence>
<dbReference type="EMBL" id="MU251286">
    <property type="protein sequence ID" value="KAG9249981.1"/>
    <property type="molecule type" value="Genomic_DNA"/>
</dbReference>
<dbReference type="AlphaFoldDB" id="A0A9P7ZDZ7"/>